<feature type="domain" description="SGNH hydrolase-type esterase" evidence="1">
    <location>
        <begin position="8"/>
        <end position="165"/>
    </location>
</feature>
<dbReference type="InterPro" id="IPR051532">
    <property type="entry name" value="Ester_Hydrolysis_Enzymes"/>
</dbReference>
<dbReference type="AlphaFoldDB" id="D9QGN6"/>
<dbReference type="Pfam" id="PF13472">
    <property type="entry name" value="Lipase_GDSL_2"/>
    <property type="match status" value="1"/>
</dbReference>
<dbReference type="InParanoid" id="D9QGN6"/>
<dbReference type="GO" id="GO:0004622">
    <property type="term" value="F:phosphatidylcholine lysophospholipase activity"/>
    <property type="evidence" value="ECO:0007669"/>
    <property type="project" value="TreeGrafter"/>
</dbReference>
<dbReference type="FunCoup" id="D9QGN6">
    <property type="interactions" value="70"/>
</dbReference>
<organism evidence="2 3">
    <name type="scientific">Brevundimonas subvibrioides (strain ATCC 15264 / DSM 4735 / LMG 14903 / NBRC 16000 / CB 81)</name>
    <name type="common">Caulobacter subvibrioides</name>
    <dbReference type="NCBI Taxonomy" id="633149"/>
    <lineage>
        <taxon>Bacteria</taxon>
        <taxon>Pseudomonadati</taxon>
        <taxon>Pseudomonadota</taxon>
        <taxon>Alphaproteobacteria</taxon>
        <taxon>Caulobacterales</taxon>
        <taxon>Caulobacteraceae</taxon>
        <taxon>Brevundimonas</taxon>
    </lineage>
</organism>
<dbReference type="CDD" id="cd01822">
    <property type="entry name" value="Lysophospholipase_L1_like"/>
    <property type="match status" value="1"/>
</dbReference>
<evidence type="ECO:0000313" key="3">
    <source>
        <dbReference type="Proteomes" id="UP000002696"/>
    </source>
</evidence>
<dbReference type="Gene3D" id="3.40.50.1110">
    <property type="entry name" value="SGNH hydrolase"/>
    <property type="match status" value="1"/>
</dbReference>
<dbReference type="Proteomes" id="UP000002696">
    <property type="component" value="Chromosome"/>
</dbReference>
<gene>
    <name evidence="2" type="ordered locus">Bresu_1541</name>
</gene>
<dbReference type="SUPFAM" id="SSF52266">
    <property type="entry name" value="SGNH hydrolase"/>
    <property type="match status" value="1"/>
</dbReference>
<dbReference type="PANTHER" id="PTHR30383">
    <property type="entry name" value="THIOESTERASE 1/PROTEASE 1/LYSOPHOSPHOLIPASE L1"/>
    <property type="match status" value="1"/>
</dbReference>
<accession>D9QGN6</accession>
<dbReference type="InterPro" id="IPR013830">
    <property type="entry name" value="SGNH_hydro"/>
</dbReference>
<dbReference type="InterPro" id="IPR036514">
    <property type="entry name" value="SGNH_hydro_sf"/>
</dbReference>
<dbReference type="RefSeq" id="WP_013268954.1">
    <property type="nucleotide sequence ID" value="NC_014375.1"/>
</dbReference>
<dbReference type="STRING" id="633149.Bresu_1541"/>
<reference evidence="3" key="1">
    <citation type="journal article" date="2011" name="J. Bacteriol.">
        <title>Genome sequences of eight morphologically diverse alphaproteobacteria.</title>
        <authorList>
            <consortium name="US DOE Joint Genome Institute"/>
            <person name="Brown P.J."/>
            <person name="Kysela D.T."/>
            <person name="Buechlein A."/>
            <person name="Hemmerich C."/>
            <person name="Brun Y.V."/>
        </authorList>
    </citation>
    <scope>NUCLEOTIDE SEQUENCE [LARGE SCALE GENOMIC DNA]</scope>
    <source>
        <strain evidence="3">ATCC 15264 / DSM 4735 / LMG 14903 / NBRC 16000 / CB 81</strain>
    </source>
</reference>
<evidence type="ECO:0000259" key="1">
    <source>
        <dbReference type="Pfam" id="PF13472"/>
    </source>
</evidence>
<name>D9QGN6_BRESC</name>
<proteinExistence type="predicted"/>
<sequence length="190" mass="20427">MDRPVVTLLGDSLSAGYGLSVDQALPVQLERALSRLDVPATVIGAGVHGDTTGDGLARIDTAVPPRTRLCVVALGANDMMQVRAPDRIEATLDAIVSRLLARGMDVLLCGMRAPPWLTGYAPAFDAVFPAVARRHDIPLYPFLLDGVALDPRYNQPDRIHPNAQGIALIAQRLAPAVHHALSRQHIRKRG</sequence>
<dbReference type="eggNOG" id="COG2755">
    <property type="taxonomic scope" value="Bacteria"/>
</dbReference>
<evidence type="ECO:0000313" key="2">
    <source>
        <dbReference type="EMBL" id="ADL00852.1"/>
    </source>
</evidence>
<dbReference type="BioCyc" id="BSUB633149:G1GM8-1529-MONOMER"/>
<dbReference type="HOGENOM" id="CLU_051180_1_1_5"/>
<dbReference type="OrthoDB" id="9786188at2"/>
<keyword evidence="3" id="KW-1185">Reference proteome</keyword>
<protein>
    <submittedName>
        <fullName evidence="2">Lipolytic protein G-D-S-L family</fullName>
    </submittedName>
</protein>
<dbReference type="EMBL" id="CP002102">
    <property type="protein sequence ID" value="ADL00852.1"/>
    <property type="molecule type" value="Genomic_DNA"/>
</dbReference>
<dbReference type="KEGG" id="bsb:Bresu_1541"/>
<dbReference type="PANTHER" id="PTHR30383:SF24">
    <property type="entry name" value="THIOESTERASE 1_PROTEASE 1_LYSOPHOSPHOLIPASE L1"/>
    <property type="match status" value="1"/>
</dbReference>